<comment type="similarity">
    <text evidence="8">Belongs to the phosphoglycerate kinase family.</text>
</comment>
<comment type="caution">
    <text evidence="9">The sequence shown here is derived from an EMBL/GenBank/DDBJ whole genome shotgun (WGS) entry which is preliminary data.</text>
</comment>
<evidence type="ECO:0000256" key="6">
    <source>
        <dbReference type="ARBA" id="ARBA00022840"/>
    </source>
</evidence>
<sequence>MIELPRIDQAKDISGKRVFVRGDIDAPLQFPISNSQFSKITDDTRLKDIWPTIEYLLKQNCQVVLAGHLGRPGGKVVPELSGRPVAEWFSQKMSNEQSSMGNQLAISDEKIGSFGGFRVSEDLAVLENLRFDSREEKNDEGFARELASLAEVYVNESFAESHREVASIVGVAKLLPHYGGFRLAKEVEVLSGILENPRRPLVVVIGGAKLETKLPVISKMAEVADFVIVGGKLLSEIIVGSPIMAMEKVKLLRQTENGKDCTLESIDRCQTLLQTAGTIVWNGPVGRIEDINYQVGTKRLAELIVGSKSYKVIGGGDTVGFGDKLGLTDKFDWVSSGGGSMLRFLAGEELPGITALLT</sequence>
<comment type="catalytic activity">
    <reaction evidence="1 8">
        <text>(2R)-3-phosphoglycerate + ATP = (2R)-3-phospho-glyceroyl phosphate + ADP</text>
        <dbReference type="Rhea" id="RHEA:14801"/>
        <dbReference type="ChEBI" id="CHEBI:30616"/>
        <dbReference type="ChEBI" id="CHEBI:57604"/>
        <dbReference type="ChEBI" id="CHEBI:58272"/>
        <dbReference type="ChEBI" id="CHEBI:456216"/>
        <dbReference type="EC" id="2.7.2.3"/>
    </reaction>
</comment>
<dbReference type="InterPro" id="IPR001576">
    <property type="entry name" value="Phosphoglycerate_kinase"/>
</dbReference>
<keyword evidence="6 7" id="KW-0067">ATP-binding</keyword>
<dbReference type="PANTHER" id="PTHR11406">
    <property type="entry name" value="PHOSPHOGLYCERATE KINASE"/>
    <property type="match status" value="1"/>
</dbReference>
<accession>A0A1F6A1E0</accession>
<dbReference type="SUPFAM" id="SSF53748">
    <property type="entry name" value="Phosphoglycerate kinase"/>
    <property type="match status" value="1"/>
</dbReference>
<dbReference type="InterPro" id="IPR015824">
    <property type="entry name" value="Phosphoglycerate_kinase_N"/>
</dbReference>
<dbReference type="Gene3D" id="3.40.50.1260">
    <property type="entry name" value="Phosphoglycerate kinase, N-terminal domain"/>
    <property type="match status" value="3"/>
</dbReference>
<reference evidence="9 10" key="1">
    <citation type="journal article" date="2016" name="Nat. Commun.">
        <title>Thousands of microbial genomes shed light on interconnected biogeochemical processes in an aquifer system.</title>
        <authorList>
            <person name="Anantharaman K."/>
            <person name="Brown C.T."/>
            <person name="Hug L.A."/>
            <person name="Sharon I."/>
            <person name="Castelle C.J."/>
            <person name="Probst A.J."/>
            <person name="Thomas B.C."/>
            <person name="Singh A."/>
            <person name="Wilkins M.J."/>
            <person name="Karaoz U."/>
            <person name="Brodie E.L."/>
            <person name="Williams K.H."/>
            <person name="Hubbard S.S."/>
            <person name="Banfield J.F."/>
        </authorList>
    </citation>
    <scope>NUCLEOTIDE SEQUENCE [LARGE SCALE GENOMIC DNA]</scope>
</reference>
<dbReference type="GO" id="GO:0005829">
    <property type="term" value="C:cytosol"/>
    <property type="evidence" value="ECO:0007669"/>
    <property type="project" value="TreeGrafter"/>
</dbReference>
<feature type="binding site" evidence="7">
    <location>
        <position position="289"/>
    </location>
    <ligand>
        <name>ATP</name>
        <dbReference type="ChEBI" id="CHEBI:30616"/>
    </ligand>
</feature>
<gene>
    <name evidence="9" type="ORF">A2721_01675</name>
</gene>
<evidence type="ECO:0000256" key="2">
    <source>
        <dbReference type="ARBA" id="ARBA00013061"/>
    </source>
</evidence>
<feature type="binding site" evidence="7">
    <location>
        <begin position="315"/>
        <end position="318"/>
    </location>
    <ligand>
        <name>ATP</name>
        <dbReference type="ChEBI" id="CHEBI:30616"/>
    </ligand>
</feature>
<dbReference type="Pfam" id="PF00162">
    <property type="entry name" value="PGK"/>
    <property type="match status" value="2"/>
</dbReference>
<evidence type="ECO:0000313" key="10">
    <source>
        <dbReference type="Proteomes" id="UP000177871"/>
    </source>
</evidence>
<dbReference type="EC" id="2.7.2.3" evidence="2 8"/>
<dbReference type="STRING" id="1798381.A2721_01675"/>
<evidence type="ECO:0000256" key="8">
    <source>
        <dbReference type="RuleBase" id="RU000532"/>
    </source>
</evidence>
<dbReference type="Proteomes" id="UP000177871">
    <property type="component" value="Unassembled WGS sequence"/>
</dbReference>
<feature type="binding site" evidence="7">
    <location>
        <position position="213"/>
    </location>
    <ligand>
        <name>ATP</name>
        <dbReference type="ChEBI" id="CHEBI:30616"/>
    </ligand>
</feature>
<protein>
    <recommendedName>
        <fullName evidence="2 8">Phosphoglycerate kinase</fullName>
        <ecNumber evidence="2 8">2.7.2.3</ecNumber>
    </recommendedName>
</protein>
<dbReference type="PIRSF" id="PIRSF000724">
    <property type="entry name" value="Pgk"/>
    <property type="match status" value="1"/>
</dbReference>
<dbReference type="GO" id="GO:0005524">
    <property type="term" value="F:ATP binding"/>
    <property type="evidence" value="ECO:0007669"/>
    <property type="project" value="UniProtKB-KW"/>
</dbReference>
<dbReference type="PRINTS" id="PR00477">
    <property type="entry name" value="PHGLYCKINASE"/>
</dbReference>
<keyword evidence="4" id="KW-0547">Nucleotide-binding</keyword>
<dbReference type="GO" id="GO:0006096">
    <property type="term" value="P:glycolytic process"/>
    <property type="evidence" value="ECO:0007669"/>
    <property type="project" value="InterPro"/>
</dbReference>
<evidence type="ECO:0000256" key="1">
    <source>
        <dbReference type="ARBA" id="ARBA00000642"/>
    </source>
</evidence>
<evidence type="ECO:0000256" key="3">
    <source>
        <dbReference type="ARBA" id="ARBA00022679"/>
    </source>
</evidence>
<proteinExistence type="inferred from homology"/>
<keyword evidence="3 8" id="KW-0808">Transferase</keyword>
<evidence type="ECO:0000256" key="7">
    <source>
        <dbReference type="PIRSR" id="PIRSR000724-2"/>
    </source>
</evidence>
<organism evidence="9 10">
    <name type="scientific">Candidatus Gottesmanbacteria bacterium RIFCSPHIGHO2_01_FULL_47_48</name>
    <dbReference type="NCBI Taxonomy" id="1798381"/>
    <lineage>
        <taxon>Bacteria</taxon>
        <taxon>Candidatus Gottesmaniibacteriota</taxon>
    </lineage>
</organism>
<evidence type="ECO:0000313" key="9">
    <source>
        <dbReference type="EMBL" id="OGG18478.1"/>
    </source>
</evidence>
<dbReference type="AlphaFoldDB" id="A0A1F6A1E0"/>
<dbReference type="PANTHER" id="PTHR11406:SF23">
    <property type="entry name" value="PHOSPHOGLYCERATE KINASE 1, CHLOROPLASTIC-RELATED"/>
    <property type="match status" value="1"/>
</dbReference>
<evidence type="ECO:0000256" key="4">
    <source>
        <dbReference type="ARBA" id="ARBA00022741"/>
    </source>
</evidence>
<dbReference type="GO" id="GO:0006094">
    <property type="term" value="P:gluconeogenesis"/>
    <property type="evidence" value="ECO:0007669"/>
    <property type="project" value="TreeGrafter"/>
</dbReference>
<dbReference type="GO" id="GO:0043531">
    <property type="term" value="F:ADP binding"/>
    <property type="evidence" value="ECO:0007669"/>
    <property type="project" value="TreeGrafter"/>
</dbReference>
<keyword evidence="5 8" id="KW-0418">Kinase</keyword>
<dbReference type="EMBL" id="MFJK01000014">
    <property type="protein sequence ID" value="OGG18478.1"/>
    <property type="molecule type" value="Genomic_DNA"/>
</dbReference>
<dbReference type="GO" id="GO:0004618">
    <property type="term" value="F:phosphoglycerate kinase activity"/>
    <property type="evidence" value="ECO:0007669"/>
    <property type="project" value="UniProtKB-EC"/>
</dbReference>
<feature type="binding site" evidence="7">
    <location>
        <position position="258"/>
    </location>
    <ligand>
        <name>ATP</name>
        <dbReference type="ChEBI" id="CHEBI:30616"/>
    </ligand>
</feature>
<name>A0A1F6A1E0_9BACT</name>
<dbReference type="InterPro" id="IPR036043">
    <property type="entry name" value="Phosphoglycerate_kinase_sf"/>
</dbReference>
<evidence type="ECO:0000256" key="5">
    <source>
        <dbReference type="ARBA" id="ARBA00022777"/>
    </source>
</evidence>